<evidence type="ECO:0008006" key="3">
    <source>
        <dbReference type="Google" id="ProtNLM"/>
    </source>
</evidence>
<evidence type="ECO:0000313" key="2">
    <source>
        <dbReference type="Proteomes" id="UP000241074"/>
    </source>
</evidence>
<sequence>MFENQQREVEAMMAASSEFRSLYLKHRELDKQVRDAEIGVLPIDDVTLVKMKKEKLWAKDKLTQLWTTRPS</sequence>
<dbReference type="OrthoDB" id="5801755at2"/>
<dbReference type="Proteomes" id="UP000241074">
    <property type="component" value="Chromosome"/>
</dbReference>
<dbReference type="Pfam" id="PF04325">
    <property type="entry name" value="DUF465"/>
    <property type="match status" value="1"/>
</dbReference>
<accession>A0A2P1PT80</accession>
<proteinExistence type="predicted"/>
<dbReference type="RefSeq" id="WP_106891973.1">
    <property type="nucleotide sequence ID" value="NZ_CP027860.1"/>
</dbReference>
<dbReference type="KEGG" id="xba:C7S18_12960"/>
<dbReference type="InterPro" id="IPR038444">
    <property type="entry name" value="DUF465_sf"/>
</dbReference>
<protein>
    <recommendedName>
        <fullName evidence="3">DUF465 domain-containing protein</fullName>
    </recommendedName>
</protein>
<dbReference type="AlphaFoldDB" id="A0A2P1PT80"/>
<reference evidence="1 2" key="1">
    <citation type="submission" date="2018-03" db="EMBL/GenBank/DDBJ databases">
        <title>Ahniella affigens gen. nov., sp. nov., a gammaproteobacterium isolated from sandy soil near a stream.</title>
        <authorList>
            <person name="Ko Y."/>
            <person name="Kim J.-H."/>
        </authorList>
    </citation>
    <scope>NUCLEOTIDE SEQUENCE [LARGE SCALE GENOMIC DNA]</scope>
    <source>
        <strain evidence="1 2">D13</strain>
    </source>
</reference>
<organism evidence="1 2">
    <name type="scientific">Ahniella affigens</name>
    <dbReference type="NCBI Taxonomy" id="2021234"/>
    <lineage>
        <taxon>Bacteria</taxon>
        <taxon>Pseudomonadati</taxon>
        <taxon>Pseudomonadota</taxon>
        <taxon>Gammaproteobacteria</taxon>
        <taxon>Lysobacterales</taxon>
        <taxon>Rhodanobacteraceae</taxon>
        <taxon>Ahniella</taxon>
    </lineage>
</organism>
<dbReference type="EMBL" id="CP027860">
    <property type="protein sequence ID" value="AVP98053.1"/>
    <property type="molecule type" value="Genomic_DNA"/>
</dbReference>
<keyword evidence="2" id="KW-1185">Reference proteome</keyword>
<name>A0A2P1PT80_9GAMM</name>
<dbReference type="Gene3D" id="6.10.280.50">
    <property type="match status" value="1"/>
</dbReference>
<dbReference type="InterPro" id="IPR007420">
    <property type="entry name" value="DUF465"/>
</dbReference>
<reference evidence="1 2" key="2">
    <citation type="submission" date="2018-03" db="EMBL/GenBank/DDBJ databases">
        <authorList>
            <person name="Keele B.F."/>
        </authorList>
    </citation>
    <scope>NUCLEOTIDE SEQUENCE [LARGE SCALE GENOMIC DNA]</scope>
    <source>
        <strain evidence="1 2">D13</strain>
    </source>
</reference>
<gene>
    <name evidence="1" type="ORF">C7S18_12960</name>
</gene>
<evidence type="ECO:0000313" key="1">
    <source>
        <dbReference type="EMBL" id="AVP98053.1"/>
    </source>
</evidence>